<name>A0ACB8VSG2_9TELE</name>
<dbReference type="EMBL" id="CM041548">
    <property type="protein sequence ID" value="KAI3358168.1"/>
    <property type="molecule type" value="Genomic_DNA"/>
</dbReference>
<comment type="caution">
    <text evidence="1">The sequence shown here is derived from an EMBL/GenBank/DDBJ whole genome shotgun (WGS) entry which is preliminary data.</text>
</comment>
<accession>A0ACB8VSG2</accession>
<sequence length="559" mass="62332">MNPKCDSSVLAPVSPSGFPAGPVIGAVVGLLILICIAGLFLWRRNNDGFQPANSVHIFQKMFGCEWDDETNEVNGFLMFGYDGEDFIAFDLKTETWIAPKPQAVITKHKWDNDKAFRAQTKNYLTQICPDHLPSVSLLQKSPSSPVSCHATGFYPDRATLIWRKDGEELHEDVDHGEILPNHDGSFQMSVDLKLSSVTPEDWSSSSGTSSAHVGDDSDTWRGVIGRNGLPDLNPSGVLLLDFCASHRSAITSSSTTSCLQSGSQSAVCSEQQRIWMKTELESAGLWSASIPVHNPTETKEELEATKKKVEERGQQKRKRTDSQETGRKCRFCVHILQRMSGCEWDDETGEVNGFHHLEVLLLTLLYLLPEGRRLKSVCWGWEGSLMVLQALLWTLRWLMSCRESSGTGMILSAVLTSLCRHLQSAAVLFPYHTVMQAGQDALNDGGVECPLSPLRHPKLPPEEVQLLMSLLDQLGDIERPAEVITDVDAQELEALIIRGWCSLLSILMSRTISLVFSVFRERLLLLHRSTRLDISLLYVISSPQEIRPMTSAKFRMDTH</sequence>
<dbReference type="Proteomes" id="UP000831701">
    <property type="component" value="Chromosome 18"/>
</dbReference>
<reference evidence="1" key="1">
    <citation type="submission" date="2022-04" db="EMBL/GenBank/DDBJ databases">
        <title>Jade perch genome.</title>
        <authorList>
            <person name="Chao B."/>
        </authorList>
    </citation>
    <scope>NUCLEOTIDE SEQUENCE</scope>
    <source>
        <strain evidence="1">CB-2022</strain>
    </source>
</reference>
<protein>
    <submittedName>
        <fullName evidence="1">Uncharacterized protein</fullName>
    </submittedName>
</protein>
<evidence type="ECO:0000313" key="2">
    <source>
        <dbReference type="Proteomes" id="UP000831701"/>
    </source>
</evidence>
<proteinExistence type="predicted"/>
<keyword evidence="2" id="KW-1185">Reference proteome</keyword>
<gene>
    <name evidence="1" type="ORF">L3Q82_003169</name>
</gene>
<organism evidence="1 2">
    <name type="scientific">Scortum barcoo</name>
    <name type="common">barcoo grunter</name>
    <dbReference type="NCBI Taxonomy" id="214431"/>
    <lineage>
        <taxon>Eukaryota</taxon>
        <taxon>Metazoa</taxon>
        <taxon>Chordata</taxon>
        <taxon>Craniata</taxon>
        <taxon>Vertebrata</taxon>
        <taxon>Euteleostomi</taxon>
        <taxon>Actinopterygii</taxon>
        <taxon>Neopterygii</taxon>
        <taxon>Teleostei</taxon>
        <taxon>Neoteleostei</taxon>
        <taxon>Acanthomorphata</taxon>
        <taxon>Eupercaria</taxon>
        <taxon>Centrarchiformes</taxon>
        <taxon>Terapontoidei</taxon>
        <taxon>Terapontidae</taxon>
        <taxon>Scortum</taxon>
    </lineage>
</organism>
<evidence type="ECO:0000313" key="1">
    <source>
        <dbReference type="EMBL" id="KAI3358168.1"/>
    </source>
</evidence>